<dbReference type="InterPro" id="IPR027443">
    <property type="entry name" value="IPNS-like_sf"/>
</dbReference>
<dbReference type="EMBL" id="KZ819634">
    <property type="protein sequence ID" value="PWN93826.1"/>
    <property type="molecule type" value="Genomic_DNA"/>
</dbReference>
<name>A0A316YXP5_9BASI</name>
<dbReference type="SUPFAM" id="SSF51197">
    <property type="entry name" value="Clavaminate synthase-like"/>
    <property type="match status" value="1"/>
</dbReference>
<dbReference type="Gene3D" id="2.60.120.330">
    <property type="entry name" value="B-lactam Antibiotic, Isopenicillin N Synthase, Chain"/>
    <property type="match status" value="1"/>
</dbReference>
<dbReference type="Proteomes" id="UP000245768">
    <property type="component" value="Unassembled WGS sequence"/>
</dbReference>
<dbReference type="PANTHER" id="PTHR30613:SF1">
    <property type="entry name" value="DUF1479 DOMAIN PROTEIN (AFU_ORTHOLOGUE AFUA_5G09280)"/>
    <property type="match status" value="1"/>
</dbReference>
<keyword evidence="3" id="KW-1185">Reference proteome</keyword>
<dbReference type="RefSeq" id="XP_025381024.1">
    <property type="nucleotide sequence ID" value="XM_025520640.1"/>
</dbReference>
<organism evidence="2 3">
    <name type="scientific">Acaromyces ingoldii</name>
    <dbReference type="NCBI Taxonomy" id="215250"/>
    <lineage>
        <taxon>Eukaryota</taxon>
        <taxon>Fungi</taxon>
        <taxon>Dikarya</taxon>
        <taxon>Basidiomycota</taxon>
        <taxon>Ustilaginomycotina</taxon>
        <taxon>Exobasidiomycetes</taxon>
        <taxon>Exobasidiales</taxon>
        <taxon>Cryptobasidiaceae</taxon>
        <taxon>Acaromyces</taxon>
    </lineage>
</organism>
<sequence length="557" mass="61011">MLFTANARIAVSRSVVALGRRRALHQSAALRKPPALDSQPVSGSAPAPPPPPGLSPEARKAPKESGTISAVFATLSGGSLAESLPPRFLDVKRGLVQSPAHAEALQRAWTEVLSSLEGETDEIIAKGSALIPQIHYPGDDVVEHAKVQDWVDQGTLDNLKKRGAVIVKGVVEQDKALGWKQAIRDYVKLNPQTKGFPDDNPQVYELYWSKAQLAARSHPSLLNASRAMLSLFHAPSQTEERSAFSQTPPPELSVSLQNPLTYSDRLRIRLPGDSTFALGPHIDGGGVERWEDPTFRGCWSDILELKRGAIDWTSHDSWSLGPAAQRLGAKTDMYNGPGACSVFRPLQGWLSMSETKADEGTLRVLPLLTQSTAYIILRPFFKPVRPRSQFATQRDYLRADNWTFDLDDPHFPGCTLGRNIELSNDTHPHLRLDDAMTSIPKVEPGDMALWHCDLVHAVEAQHRGAPGKDSSVMYIPAIPLTRANFDYVRQQREAFEAGTPPSDFPGGEGESRHNGRGTPVDITSTIGRRAMALDAFATTSDMPDAERQLIELCNSQV</sequence>
<accession>A0A316YXP5</accession>
<dbReference type="GeneID" id="37042556"/>
<dbReference type="InterPro" id="IPR010856">
    <property type="entry name" value="Gig2-like"/>
</dbReference>
<evidence type="ECO:0000256" key="1">
    <source>
        <dbReference type="SAM" id="MobiDB-lite"/>
    </source>
</evidence>
<dbReference type="OrthoDB" id="8249012at2759"/>
<proteinExistence type="predicted"/>
<protein>
    <submittedName>
        <fullName evidence="2">DUF1479-domain-containing protein</fullName>
    </submittedName>
</protein>
<dbReference type="InParanoid" id="A0A316YXP5"/>
<evidence type="ECO:0000313" key="3">
    <source>
        <dbReference type="Proteomes" id="UP000245768"/>
    </source>
</evidence>
<dbReference type="STRING" id="215250.A0A316YXP5"/>
<evidence type="ECO:0000313" key="2">
    <source>
        <dbReference type="EMBL" id="PWN93826.1"/>
    </source>
</evidence>
<reference evidence="2" key="1">
    <citation type="journal article" date="2018" name="Mol. Biol. Evol.">
        <title>Broad Genomic Sampling Reveals a Smut Pathogenic Ancestry of the Fungal Clade Ustilaginomycotina.</title>
        <authorList>
            <person name="Kijpornyongpan T."/>
            <person name="Mondo S.J."/>
            <person name="Barry K."/>
            <person name="Sandor L."/>
            <person name="Lee J."/>
            <person name="Lipzen A."/>
            <person name="Pangilinan J."/>
            <person name="LaButti K."/>
            <person name="Hainaut M."/>
            <person name="Henrissat B."/>
            <person name="Grigoriev I.V."/>
            <person name="Spatafora J.W."/>
            <person name="Aime M.C."/>
        </authorList>
    </citation>
    <scope>NUCLEOTIDE SEQUENCE [LARGE SCALE GENOMIC DNA]</scope>
    <source>
        <strain evidence="2">MCA 4198</strain>
    </source>
</reference>
<gene>
    <name evidence="2" type="ORF">FA10DRAFT_264422</name>
</gene>
<dbReference type="Pfam" id="PF07350">
    <property type="entry name" value="Gig2-like"/>
    <property type="match status" value="1"/>
</dbReference>
<feature type="region of interest" description="Disordered" evidence="1">
    <location>
        <begin position="496"/>
        <end position="522"/>
    </location>
</feature>
<feature type="region of interest" description="Disordered" evidence="1">
    <location>
        <begin position="27"/>
        <end position="65"/>
    </location>
</feature>
<dbReference type="PANTHER" id="PTHR30613">
    <property type="entry name" value="UNCHARACTERIZED PROTEIN YBIU-RELATED"/>
    <property type="match status" value="1"/>
</dbReference>
<dbReference type="AlphaFoldDB" id="A0A316YXP5"/>